<name>A0ABU2PN32_9ACTN</name>
<evidence type="ECO:0000256" key="1">
    <source>
        <dbReference type="RuleBase" id="RU363015"/>
    </source>
</evidence>
<gene>
    <name evidence="2" type="ORF">RM705_02465</name>
</gene>
<keyword evidence="1" id="KW-0203">Cytokinin biosynthesis</keyword>
<comment type="caution">
    <text evidence="2">The sequence shown here is derived from an EMBL/GenBank/DDBJ whole genome shotgun (WGS) entry which is preliminary data.</text>
</comment>
<dbReference type="InterPro" id="IPR031100">
    <property type="entry name" value="LOG_fam"/>
</dbReference>
<dbReference type="SUPFAM" id="SSF102405">
    <property type="entry name" value="MCP/YpsA-like"/>
    <property type="match status" value="1"/>
</dbReference>
<dbReference type="NCBIfam" id="TIGR00730">
    <property type="entry name" value="Rossman fold protein, TIGR00730 family"/>
    <property type="match status" value="1"/>
</dbReference>
<evidence type="ECO:0000313" key="3">
    <source>
        <dbReference type="Proteomes" id="UP001183881"/>
    </source>
</evidence>
<dbReference type="EC" id="3.2.2.n1" evidence="1"/>
<proteinExistence type="inferred from homology"/>
<dbReference type="EMBL" id="JAVRFA010000002">
    <property type="protein sequence ID" value="MDT0393576.1"/>
    <property type="molecule type" value="Genomic_DNA"/>
</dbReference>
<dbReference type="RefSeq" id="WP_311641019.1">
    <property type="nucleotide sequence ID" value="NZ_JAVRFA010000002.1"/>
</dbReference>
<comment type="catalytic activity">
    <reaction evidence="1">
        <text>9-ribosyl-trans-zeatin 5'-phosphate + H2O = trans-zeatin + D-ribose 5-phosphate</text>
        <dbReference type="Rhea" id="RHEA:48564"/>
        <dbReference type="ChEBI" id="CHEBI:15377"/>
        <dbReference type="ChEBI" id="CHEBI:16522"/>
        <dbReference type="ChEBI" id="CHEBI:78346"/>
        <dbReference type="ChEBI" id="CHEBI:87947"/>
        <dbReference type="EC" id="3.2.2.n1"/>
    </reaction>
</comment>
<comment type="catalytic activity">
    <reaction evidence="1">
        <text>N(6)-(dimethylallyl)adenosine 5'-phosphate + H2O = N(6)-dimethylallyladenine + D-ribose 5-phosphate</text>
        <dbReference type="Rhea" id="RHEA:48560"/>
        <dbReference type="ChEBI" id="CHEBI:15377"/>
        <dbReference type="ChEBI" id="CHEBI:17660"/>
        <dbReference type="ChEBI" id="CHEBI:57526"/>
        <dbReference type="ChEBI" id="CHEBI:78346"/>
        <dbReference type="EC" id="3.2.2.n1"/>
    </reaction>
</comment>
<protein>
    <recommendedName>
        <fullName evidence="1">Cytokinin riboside 5'-monophosphate phosphoribohydrolase</fullName>
        <ecNumber evidence="1">3.2.2.n1</ecNumber>
    </recommendedName>
</protein>
<keyword evidence="3" id="KW-1185">Reference proteome</keyword>
<organism evidence="2 3">
    <name type="scientific">Streptomyces edwardsiae</name>
    <dbReference type="NCBI Taxonomy" id="3075527"/>
    <lineage>
        <taxon>Bacteria</taxon>
        <taxon>Bacillati</taxon>
        <taxon>Actinomycetota</taxon>
        <taxon>Actinomycetes</taxon>
        <taxon>Kitasatosporales</taxon>
        <taxon>Streptomycetaceae</taxon>
        <taxon>Streptomyces</taxon>
    </lineage>
</organism>
<dbReference type="Gene3D" id="3.40.50.450">
    <property type="match status" value="1"/>
</dbReference>
<comment type="similarity">
    <text evidence="1">Belongs to the LOG family.</text>
</comment>
<dbReference type="Proteomes" id="UP001183881">
    <property type="component" value="Unassembled WGS sequence"/>
</dbReference>
<dbReference type="PANTHER" id="PTHR31223">
    <property type="entry name" value="LOG FAMILY PROTEIN YJL055W"/>
    <property type="match status" value="1"/>
</dbReference>
<dbReference type="Pfam" id="PF03641">
    <property type="entry name" value="Lysine_decarbox"/>
    <property type="match status" value="1"/>
</dbReference>
<keyword evidence="1" id="KW-0378">Hydrolase</keyword>
<evidence type="ECO:0000313" key="2">
    <source>
        <dbReference type="EMBL" id="MDT0393576.1"/>
    </source>
</evidence>
<reference evidence="3" key="1">
    <citation type="submission" date="2023-07" db="EMBL/GenBank/DDBJ databases">
        <title>30 novel species of actinomycetes from the DSMZ collection.</title>
        <authorList>
            <person name="Nouioui I."/>
        </authorList>
    </citation>
    <scope>NUCLEOTIDE SEQUENCE [LARGE SCALE GENOMIC DNA]</scope>
    <source>
        <strain evidence="3">DSM 41636</strain>
    </source>
</reference>
<dbReference type="InterPro" id="IPR005269">
    <property type="entry name" value="LOG"/>
</dbReference>
<accession>A0ABU2PN32</accession>
<sequence>MSASSFDTGEARASKRLAICVFCGVESGQDAGTQRLAGELGAHIAGRGHLLVYGAGGSGLMGAVARGASRSGGPIMGVLPAFLHEREHAAGAPVQTLMLTRDHTDRKLRMMASADAFIALPGGYGTLDGILEVATRAQLGLHRKPLVLLDSGGFWEQFRDLISAIHNRGFVVADTPPFELAYTVQEAMRMVEDKVTT</sequence>